<dbReference type="GO" id="GO:0042765">
    <property type="term" value="C:GPI-anchor transamidase complex"/>
    <property type="evidence" value="ECO:0007669"/>
    <property type="project" value="InterPro"/>
</dbReference>
<dbReference type="KEGG" id="ccac:CcaHIS019_0509630"/>
<dbReference type="GO" id="GO:0016255">
    <property type="term" value="P:attachment of GPI anchor to protein"/>
    <property type="evidence" value="ECO:0007669"/>
    <property type="project" value="InterPro"/>
</dbReference>
<gene>
    <name evidence="10" type="ORF">CcaverHIS019_0509630</name>
</gene>
<keyword evidence="5 9" id="KW-0812">Transmembrane</keyword>
<organism evidence="10 11">
    <name type="scientific">Cutaneotrichosporon cavernicola</name>
    <dbReference type="NCBI Taxonomy" id="279322"/>
    <lineage>
        <taxon>Eukaryota</taxon>
        <taxon>Fungi</taxon>
        <taxon>Dikarya</taxon>
        <taxon>Basidiomycota</taxon>
        <taxon>Agaricomycotina</taxon>
        <taxon>Tremellomycetes</taxon>
        <taxon>Trichosporonales</taxon>
        <taxon>Trichosporonaceae</taxon>
        <taxon>Cutaneotrichosporon</taxon>
    </lineage>
</organism>
<keyword evidence="7 9" id="KW-1133">Transmembrane helix</keyword>
<comment type="subcellular location">
    <subcellularLocation>
        <location evidence="1">Endoplasmic reticulum membrane</location>
        <topology evidence="1">Multi-pass membrane protein</topology>
    </subcellularLocation>
</comment>
<evidence type="ECO:0000256" key="8">
    <source>
        <dbReference type="ARBA" id="ARBA00023136"/>
    </source>
</evidence>
<dbReference type="RefSeq" id="XP_060458600.1">
    <property type="nucleotide sequence ID" value="XM_060602181.1"/>
</dbReference>
<evidence type="ECO:0000256" key="1">
    <source>
        <dbReference type="ARBA" id="ARBA00004477"/>
    </source>
</evidence>
<evidence type="ECO:0000256" key="5">
    <source>
        <dbReference type="ARBA" id="ARBA00022692"/>
    </source>
</evidence>
<evidence type="ECO:0008006" key="12">
    <source>
        <dbReference type="Google" id="ProtNLM"/>
    </source>
</evidence>
<feature type="transmembrane region" description="Helical" evidence="9">
    <location>
        <begin position="46"/>
        <end position="64"/>
    </location>
</feature>
<dbReference type="PANTHER" id="PTHR13121">
    <property type="entry name" value="GPI TRANSAMIDASE COMPONENT PIG-U"/>
    <property type="match status" value="1"/>
</dbReference>
<feature type="transmembrane region" description="Helical" evidence="9">
    <location>
        <begin position="211"/>
        <end position="234"/>
    </location>
</feature>
<evidence type="ECO:0000256" key="9">
    <source>
        <dbReference type="SAM" id="Phobius"/>
    </source>
</evidence>
<evidence type="ECO:0000256" key="4">
    <source>
        <dbReference type="ARBA" id="ARBA00022502"/>
    </source>
</evidence>
<keyword evidence="4" id="KW-0337">GPI-anchor biosynthesis</keyword>
<dbReference type="EMBL" id="AP028216">
    <property type="protein sequence ID" value="BEI93335.1"/>
    <property type="molecule type" value="Genomic_DNA"/>
</dbReference>
<evidence type="ECO:0000256" key="7">
    <source>
        <dbReference type="ARBA" id="ARBA00022989"/>
    </source>
</evidence>
<feature type="transmembrane region" description="Helical" evidence="9">
    <location>
        <begin position="150"/>
        <end position="173"/>
    </location>
</feature>
<evidence type="ECO:0000313" key="11">
    <source>
        <dbReference type="Proteomes" id="UP001233271"/>
    </source>
</evidence>
<dbReference type="Pfam" id="PF06728">
    <property type="entry name" value="PIG-U"/>
    <property type="match status" value="1"/>
</dbReference>
<sequence length="413" mass="45687">MRLALFASAALTGILERRPELSSPLTSVRSLREGTFLYKHDYDPYAGGVFYHSPLFLLFFSYAVPIESSVLTAGLWTAVDVIVAILLVKIWRSRHPAGSKWSSRDHTVALLYLFNPYTLLSCLARSTTTIDNALCLYAIAATYTGNGAPAMAALAIATQTSLYPVILLLPLLLVLRHLGAPNQKLAAYSLVFVGTLATLAGLATLACTDSWIARTWGVILAVTDLTPNVGMWWYFFTEMFDHFRMFFRGAFQLHMLIYIVPLCLRLPDPRQAVLILVGTMATWKSYPTLGDMALWAGLLSCYPDYCTNLNHPLFSLTVHLYTAILLPLLHTLWLLTGAGNANFFYAATMVYGLNATLAIADVLGAIINLDTRRRLMDIVPGKYKQYNPPADSGEIIQVDFPSNWTVAQLASLE</sequence>
<dbReference type="PANTHER" id="PTHR13121:SF0">
    <property type="entry name" value="PHOSPHATIDYLINOSITOL GLYCAN ANCHOR BIOSYNTHESIS CLASS U PROTEIN"/>
    <property type="match status" value="1"/>
</dbReference>
<keyword evidence="11" id="KW-1185">Reference proteome</keyword>
<protein>
    <recommendedName>
        <fullName evidence="12">PIG-U-domain-containing protein</fullName>
    </recommendedName>
</protein>
<proteinExistence type="inferred from homology"/>
<feature type="transmembrane region" description="Helical" evidence="9">
    <location>
        <begin position="71"/>
        <end position="91"/>
    </location>
</feature>
<comment type="similarity">
    <text evidence="3">Belongs to the PIGU family.</text>
</comment>
<comment type="pathway">
    <text evidence="2">Glycolipid biosynthesis; glycosylphosphatidylinositol-anchor biosynthesis.</text>
</comment>
<evidence type="ECO:0000256" key="6">
    <source>
        <dbReference type="ARBA" id="ARBA00022824"/>
    </source>
</evidence>
<evidence type="ECO:0000256" key="3">
    <source>
        <dbReference type="ARBA" id="ARBA00010026"/>
    </source>
</evidence>
<feature type="transmembrane region" description="Helical" evidence="9">
    <location>
        <begin position="342"/>
        <end position="367"/>
    </location>
</feature>
<evidence type="ECO:0000313" key="10">
    <source>
        <dbReference type="EMBL" id="BEI93335.1"/>
    </source>
</evidence>
<feature type="transmembrane region" description="Helical" evidence="9">
    <location>
        <begin position="313"/>
        <end position="336"/>
    </location>
</feature>
<keyword evidence="8 9" id="KW-0472">Membrane</keyword>
<dbReference type="AlphaFoldDB" id="A0AA48L7H3"/>
<dbReference type="InterPro" id="IPR009600">
    <property type="entry name" value="PIG-U"/>
</dbReference>
<keyword evidence="6" id="KW-0256">Endoplasmic reticulum</keyword>
<feature type="transmembrane region" description="Helical" evidence="9">
    <location>
        <begin position="185"/>
        <end position="205"/>
    </location>
</feature>
<dbReference type="GeneID" id="85497205"/>
<dbReference type="Proteomes" id="UP001233271">
    <property type="component" value="Chromosome 5"/>
</dbReference>
<evidence type="ECO:0000256" key="2">
    <source>
        <dbReference type="ARBA" id="ARBA00004687"/>
    </source>
</evidence>
<reference evidence="10" key="1">
    <citation type="journal article" date="2023" name="BMC Genomics">
        <title>Chromosome-level genome assemblies of Cutaneotrichosporon spp. (Trichosporonales, Basidiomycota) reveal imbalanced evolution between nucleotide sequences and chromosome synteny.</title>
        <authorList>
            <person name="Kobayashi Y."/>
            <person name="Kayamori A."/>
            <person name="Aoki K."/>
            <person name="Shiwa Y."/>
            <person name="Matsutani M."/>
            <person name="Fujita N."/>
            <person name="Sugita T."/>
            <person name="Iwasaki W."/>
            <person name="Tanaka N."/>
            <person name="Takashima M."/>
        </authorList>
    </citation>
    <scope>NUCLEOTIDE SEQUENCE</scope>
    <source>
        <strain evidence="10">HIS019</strain>
    </source>
</reference>
<dbReference type="GO" id="GO:0006506">
    <property type="term" value="P:GPI anchor biosynthetic process"/>
    <property type="evidence" value="ECO:0007669"/>
    <property type="project" value="UniProtKB-KW"/>
</dbReference>
<name>A0AA48L7H3_9TREE</name>
<accession>A0AA48L7H3</accession>